<dbReference type="Proteomes" id="UP000224329">
    <property type="component" value="Segment"/>
</dbReference>
<gene>
    <name evidence="1" type="ORF">SP35_84</name>
</gene>
<evidence type="ECO:0000313" key="1">
    <source>
        <dbReference type="EMBL" id="AKJ74147.1"/>
    </source>
</evidence>
<keyword evidence="2" id="KW-1185">Reference proteome</keyword>
<evidence type="ECO:0000313" key="2">
    <source>
        <dbReference type="Proteomes" id="UP000224329"/>
    </source>
</evidence>
<accession>A0A0N7CGK4</accession>
<reference evidence="1 2" key="1">
    <citation type="journal article" date="2016" name="Virus Genes">
        <title>Genomic characterization of Salmonella bacteriophages isolated from India.</title>
        <authorList>
            <person name="Karpe Y.A."/>
            <person name="Kanade G.D."/>
            <person name="Pingale K.D."/>
            <person name="Arankalle V.A."/>
            <person name="Banerjee K."/>
        </authorList>
    </citation>
    <scope>NUCLEOTIDE SEQUENCE [LARGE SCALE GENOMIC DNA]</scope>
</reference>
<organism evidence="1 2">
    <name type="scientific">Salmonella phage 35</name>
    <dbReference type="NCBI Taxonomy" id="1654888"/>
    <lineage>
        <taxon>Viruses</taxon>
        <taxon>Duplodnaviria</taxon>
        <taxon>Heunggongvirae</taxon>
        <taxon>Uroviricota</taxon>
        <taxon>Caudoviricetes</taxon>
        <taxon>Casjensviridae</taxon>
        <taxon>Chivirus</taxon>
        <taxon>Chivirus cv35</taxon>
    </lineage>
</organism>
<protein>
    <submittedName>
        <fullName evidence="1">Holin family protein</fullName>
    </submittedName>
</protein>
<proteinExistence type="predicted"/>
<dbReference type="EMBL" id="KR296689">
    <property type="protein sequence ID" value="AKJ74147.1"/>
    <property type="molecule type" value="Genomic_DNA"/>
</dbReference>
<name>A0A0N7CGK4_9CAUD</name>
<sequence>MEGLKGHVRILESSKADGGALAVQGVEGWDVISVYRVQVTL</sequence>